<gene>
    <name evidence="2" type="ORF">BGZ70_005831</name>
</gene>
<evidence type="ECO:0000256" key="1">
    <source>
        <dbReference type="SAM" id="MobiDB-lite"/>
    </source>
</evidence>
<proteinExistence type="predicted"/>
<dbReference type="Proteomes" id="UP000738359">
    <property type="component" value="Unassembled WGS sequence"/>
</dbReference>
<dbReference type="EMBL" id="JAAAHY010003155">
    <property type="protein sequence ID" value="KAF9943525.1"/>
    <property type="molecule type" value="Genomic_DNA"/>
</dbReference>
<feature type="compositionally biased region" description="Low complexity" evidence="1">
    <location>
        <begin position="213"/>
        <end position="226"/>
    </location>
</feature>
<dbReference type="AlphaFoldDB" id="A0A9P6IP75"/>
<dbReference type="OrthoDB" id="2424936at2759"/>
<protein>
    <submittedName>
        <fullName evidence="2">Uncharacterized protein</fullName>
    </submittedName>
</protein>
<reference evidence="2" key="1">
    <citation type="journal article" date="2020" name="Fungal Divers.">
        <title>Resolving the Mortierellaceae phylogeny through synthesis of multi-gene phylogenetics and phylogenomics.</title>
        <authorList>
            <person name="Vandepol N."/>
            <person name="Liber J."/>
            <person name="Desiro A."/>
            <person name="Na H."/>
            <person name="Kennedy M."/>
            <person name="Barry K."/>
            <person name="Grigoriev I.V."/>
            <person name="Miller A.N."/>
            <person name="O'Donnell K."/>
            <person name="Stajich J.E."/>
            <person name="Bonito G."/>
        </authorList>
    </citation>
    <scope>NUCLEOTIDE SEQUENCE</scope>
    <source>
        <strain evidence="2">CK1249</strain>
    </source>
</reference>
<accession>A0A9P6IP75</accession>
<evidence type="ECO:0000313" key="2">
    <source>
        <dbReference type="EMBL" id="KAF9943525.1"/>
    </source>
</evidence>
<evidence type="ECO:0000313" key="3">
    <source>
        <dbReference type="Proteomes" id="UP000738359"/>
    </source>
</evidence>
<feature type="non-terminal residue" evidence="2">
    <location>
        <position position="226"/>
    </location>
</feature>
<comment type="caution">
    <text evidence="2">The sequence shown here is derived from an EMBL/GenBank/DDBJ whole genome shotgun (WGS) entry which is preliminary data.</text>
</comment>
<keyword evidence="3" id="KW-1185">Reference proteome</keyword>
<feature type="region of interest" description="Disordered" evidence="1">
    <location>
        <begin position="207"/>
        <end position="226"/>
    </location>
</feature>
<organism evidence="2 3">
    <name type="scientific">Mortierella alpina</name>
    <name type="common">Oleaginous fungus</name>
    <name type="synonym">Mortierella renispora</name>
    <dbReference type="NCBI Taxonomy" id="64518"/>
    <lineage>
        <taxon>Eukaryota</taxon>
        <taxon>Fungi</taxon>
        <taxon>Fungi incertae sedis</taxon>
        <taxon>Mucoromycota</taxon>
        <taxon>Mortierellomycotina</taxon>
        <taxon>Mortierellomycetes</taxon>
        <taxon>Mortierellales</taxon>
        <taxon>Mortierellaceae</taxon>
        <taxon>Mortierella</taxon>
    </lineage>
</organism>
<sequence length="226" mass="24839">MLPWLQQHAASPQKPAPVCIYDNSWGYTKGLQLYMSTHANPQLGLQFQQAHMSQAIAANEDSEKALRNLLSFGLVVERLTSIHDSSPNGFAQIIEKMALNVSTQNGGVPCKSPFTLRFGQEQFQVPARSRLFFNAVAVHFQIKVYLFSSRAKSYAITPPGAVYSVGFFHRIDSYFGESEFLVLALSSHPRSLTSAMYTRPAVMRPAVAPPPSSSAQMSQSSAAQPL</sequence>
<name>A0A9P6IP75_MORAP</name>